<evidence type="ECO:0000256" key="1">
    <source>
        <dbReference type="SAM" id="Phobius"/>
    </source>
</evidence>
<keyword evidence="1" id="KW-0472">Membrane</keyword>
<evidence type="ECO:0000313" key="3">
    <source>
        <dbReference type="Proteomes" id="UP001628179"/>
    </source>
</evidence>
<feature type="transmembrane region" description="Helical" evidence="1">
    <location>
        <begin position="30"/>
        <end position="52"/>
    </location>
</feature>
<dbReference type="Proteomes" id="UP001628179">
    <property type="component" value="Unassembled WGS sequence"/>
</dbReference>
<evidence type="ECO:0000313" key="2">
    <source>
        <dbReference type="EMBL" id="GAB1312867.1"/>
    </source>
</evidence>
<organism evidence="2 3">
    <name type="scientific">Madurella fahalii</name>
    <dbReference type="NCBI Taxonomy" id="1157608"/>
    <lineage>
        <taxon>Eukaryota</taxon>
        <taxon>Fungi</taxon>
        <taxon>Dikarya</taxon>
        <taxon>Ascomycota</taxon>
        <taxon>Pezizomycotina</taxon>
        <taxon>Sordariomycetes</taxon>
        <taxon>Sordariomycetidae</taxon>
        <taxon>Sordariales</taxon>
        <taxon>Sordariales incertae sedis</taxon>
        <taxon>Madurella</taxon>
    </lineage>
</organism>
<protein>
    <submittedName>
        <fullName evidence="2">Uncharacterized protein</fullName>
    </submittedName>
</protein>
<proteinExistence type="predicted"/>
<feature type="transmembrane region" description="Helical" evidence="1">
    <location>
        <begin position="94"/>
        <end position="116"/>
    </location>
</feature>
<keyword evidence="1" id="KW-1133">Transmembrane helix</keyword>
<sequence length="177" mass="19039">MDDRGDGEVGATLPPGPYSKDFFYPEKLTALARGTVGVISTVTLATTIYTWVTWKNGLPLRVFILPVLACAASILVSYAAAISSVLHKYGPGGYWLWVLFFDPLVGGLGIIGFVVATSNNEPEQPTKPWKGSADAAAYLILIVGIAHITASLGGFYGLYRVNRRKFEAQAAERALEN</sequence>
<feature type="transmembrane region" description="Helical" evidence="1">
    <location>
        <begin position="58"/>
        <end position="82"/>
    </location>
</feature>
<comment type="caution">
    <text evidence="2">The sequence shown here is derived from an EMBL/GenBank/DDBJ whole genome shotgun (WGS) entry which is preliminary data.</text>
</comment>
<dbReference type="EMBL" id="BAAFSV010000002">
    <property type="protein sequence ID" value="GAB1312867.1"/>
    <property type="molecule type" value="Genomic_DNA"/>
</dbReference>
<gene>
    <name evidence="2" type="ORF">MFIFM68171_03077</name>
</gene>
<name>A0ABQ0G538_9PEZI</name>
<dbReference type="RefSeq" id="XP_070914600.1">
    <property type="nucleotide sequence ID" value="XM_071058499.1"/>
</dbReference>
<keyword evidence="1" id="KW-0812">Transmembrane</keyword>
<accession>A0ABQ0G538</accession>
<feature type="transmembrane region" description="Helical" evidence="1">
    <location>
        <begin position="136"/>
        <end position="159"/>
    </location>
</feature>
<keyword evidence="3" id="KW-1185">Reference proteome</keyword>
<dbReference type="GeneID" id="98173822"/>
<reference evidence="2 3" key="1">
    <citation type="submission" date="2024-09" db="EMBL/GenBank/DDBJ databases">
        <title>Itraconazole resistance in Madurella fahalii resulting from another homologue of gene encoding cytochrome P450 14-alpha sterol demethylase (CYP51).</title>
        <authorList>
            <person name="Yoshioka I."/>
            <person name="Fahal A.H."/>
            <person name="Kaneko S."/>
            <person name="Yaguchi T."/>
        </authorList>
    </citation>
    <scope>NUCLEOTIDE SEQUENCE [LARGE SCALE GENOMIC DNA]</scope>
    <source>
        <strain evidence="2 3">IFM 68171</strain>
    </source>
</reference>